<reference evidence="4" key="1">
    <citation type="submission" date="2020-10" db="EMBL/GenBank/DDBJ databases">
        <authorList>
            <person name="Castelo-Branco R."/>
            <person name="Eusebio N."/>
            <person name="Adriana R."/>
            <person name="Vieira A."/>
            <person name="Brugerolle De Fraissinette N."/>
            <person name="Rezende De Castro R."/>
            <person name="Schneider M.P."/>
            <person name="Vasconcelos V."/>
            <person name="Leao P.N."/>
        </authorList>
    </citation>
    <scope>NUCLEOTIDE SEQUENCE</scope>
    <source>
        <strain evidence="4">LEGE 11480</strain>
    </source>
</reference>
<feature type="region of interest" description="Disordered" evidence="2">
    <location>
        <begin position="1"/>
        <end position="34"/>
    </location>
</feature>
<evidence type="ECO:0000313" key="5">
    <source>
        <dbReference type="Proteomes" id="UP000625316"/>
    </source>
</evidence>
<dbReference type="PANTHER" id="PTHR33392">
    <property type="entry name" value="POLYISOPRENYL-TEICHOIC ACID--PEPTIDOGLYCAN TEICHOIC ACID TRANSFERASE TAGU"/>
    <property type="match status" value="1"/>
</dbReference>
<evidence type="ECO:0000256" key="1">
    <source>
        <dbReference type="ARBA" id="ARBA00006068"/>
    </source>
</evidence>
<dbReference type="Pfam" id="PF03816">
    <property type="entry name" value="LytR_cpsA_psr"/>
    <property type="match status" value="1"/>
</dbReference>
<dbReference type="NCBIfam" id="TIGR00350">
    <property type="entry name" value="lytR_cpsA_psr"/>
    <property type="match status" value="1"/>
</dbReference>
<dbReference type="Gene3D" id="3.40.630.190">
    <property type="entry name" value="LCP protein"/>
    <property type="match status" value="1"/>
</dbReference>
<gene>
    <name evidence="4" type="ORF">IQ266_01265</name>
</gene>
<sequence length="341" mass="38330">MQLRQQRRLKQRRSKPQPRKSLVTKKVSRSPVGGRPPKRYRFRLSFVLFCAAILGFSTGSVASVGLSMMPLHKGDRPAMPATSKIPMQLIRPVNILVMGVDRTGIDQLGLQGNTDTMMLVQFLPKAQRVQALSLPRDTLVDIPGYGRDKLNAANVYGGPALAARSVSQLLPGVKLDRYIRIDTQGLIKLVDALGGVEVNVPKRMYYRDNTQGLTIDFQPGKQHLSGQKLQEYLRFRNDELGDIGRVQRQQAVLKEVKQQFLHPTTILRMPQILHVAYQSIDTNLSMGELLALLGFVQKNQGLNLKTATLPGRFSRPGEYSRSYWIPDLAQIHQMLSSRQRP</sequence>
<organism evidence="4 5">
    <name type="scientific">Romeriopsis navalis LEGE 11480</name>
    <dbReference type="NCBI Taxonomy" id="2777977"/>
    <lineage>
        <taxon>Bacteria</taxon>
        <taxon>Bacillati</taxon>
        <taxon>Cyanobacteriota</taxon>
        <taxon>Cyanophyceae</taxon>
        <taxon>Leptolyngbyales</taxon>
        <taxon>Leptolyngbyaceae</taxon>
        <taxon>Romeriopsis</taxon>
        <taxon>Romeriopsis navalis</taxon>
    </lineage>
</organism>
<dbReference type="RefSeq" id="WP_264323204.1">
    <property type="nucleotide sequence ID" value="NZ_JADEXQ010000003.1"/>
</dbReference>
<evidence type="ECO:0000313" key="4">
    <source>
        <dbReference type="EMBL" id="MBE9028382.1"/>
    </source>
</evidence>
<dbReference type="InterPro" id="IPR004474">
    <property type="entry name" value="LytR_CpsA_psr"/>
</dbReference>
<evidence type="ECO:0000259" key="3">
    <source>
        <dbReference type="Pfam" id="PF03816"/>
    </source>
</evidence>
<comment type="similarity">
    <text evidence="1">Belongs to the LytR/CpsA/Psr (LCP) family.</text>
</comment>
<feature type="domain" description="Cell envelope-related transcriptional attenuator" evidence="3">
    <location>
        <begin position="113"/>
        <end position="260"/>
    </location>
</feature>
<dbReference type="EMBL" id="JADEXQ010000003">
    <property type="protein sequence ID" value="MBE9028382.1"/>
    <property type="molecule type" value="Genomic_DNA"/>
</dbReference>
<proteinExistence type="inferred from homology"/>
<dbReference type="InterPro" id="IPR050922">
    <property type="entry name" value="LytR/CpsA/Psr_CW_biosynth"/>
</dbReference>
<keyword evidence="5" id="KW-1185">Reference proteome</keyword>
<protein>
    <submittedName>
        <fullName evidence="4">LCP family protein</fullName>
    </submittedName>
</protein>
<dbReference type="AlphaFoldDB" id="A0A928Z1U6"/>
<name>A0A928Z1U6_9CYAN</name>
<accession>A0A928Z1U6</accession>
<dbReference type="Proteomes" id="UP000625316">
    <property type="component" value="Unassembled WGS sequence"/>
</dbReference>
<dbReference type="PANTHER" id="PTHR33392:SF6">
    <property type="entry name" value="POLYISOPRENYL-TEICHOIC ACID--PEPTIDOGLYCAN TEICHOIC ACID TRANSFERASE TAGU"/>
    <property type="match status" value="1"/>
</dbReference>
<comment type="caution">
    <text evidence="4">The sequence shown here is derived from an EMBL/GenBank/DDBJ whole genome shotgun (WGS) entry which is preliminary data.</text>
</comment>
<evidence type="ECO:0000256" key="2">
    <source>
        <dbReference type="SAM" id="MobiDB-lite"/>
    </source>
</evidence>
<feature type="compositionally biased region" description="Basic residues" evidence="2">
    <location>
        <begin position="1"/>
        <end position="28"/>
    </location>
</feature>